<name>A0A433YCH6_9BACL</name>
<evidence type="ECO:0000313" key="1">
    <source>
        <dbReference type="EMBL" id="RUT47548.1"/>
    </source>
</evidence>
<dbReference type="Gene3D" id="2.30.110.10">
    <property type="entry name" value="Electron Transport, Fmn-binding Protein, Chain A"/>
    <property type="match status" value="1"/>
</dbReference>
<proteinExistence type="predicted"/>
<dbReference type="RefSeq" id="WP_127191426.1">
    <property type="nucleotide sequence ID" value="NZ_RZNY01000004.1"/>
</dbReference>
<dbReference type="Proteomes" id="UP000279446">
    <property type="component" value="Unassembled WGS sequence"/>
</dbReference>
<dbReference type="AlphaFoldDB" id="A0A433YCH6"/>
<reference evidence="1 2" key="1">
    <citation type="submission" date="2018-12" db="EMBL/GenBank/DDBJ databases">
        <authorList>
            <person name="Sun L."/>
            <person name="Chen Z."/>
        </authorList>
    </citation>
    <scope>NUCLEOTIDE SEQUENCE [LARGE SCALE GENOMIC DNA]</scope>
    <source>
        <strain evidence="1 2">DSM 15890</strain>
    </source>
</reference>
<dbReference type="EMBL" id="RZNY01000004">
    <property type="protein sequence ID" value="RUT47548.1"/>
    <property type="molecule type" value="Genomic_DNA"/>
</dbReference>
<organism evidence="1 2">
    <name type="scientific">Paenibacillus anaericanus</name>
    <dbReference type="NCBI Taxonomy" id="170367"/>
    <lineage>
        <taxon>Bacteria</taxon>
        <taxon>Bacillati</taxon>
        <taxon>Bacillota</taxon>
        <taxon>Bacilli</taxon>
        <taxon>Bacillales</taxon>
        <taxon>Paenibacillaceae</taxon>
        <taxon>Paenibacillus</taxon>
    </lineage>
</organism>
<dbReference type="InterPro" id="IPR024747">
    <property type="entry name" value="Pyridox_Oxase-rel"/>
</dbReference>
<gene>
    <name evidence="1" type="ORF">EJP82_07565</name>
</gene>
<dbReference type="PANTHER" id="PTHR34071">
    <property type="entry name" value="5-NITROIMIDAZOLE ANTIBIOTICS RESISTANCE PROTEIN, NIMA-FAMILY-RELATED PROTEIN-RELATED"/>
    <property type="match status" value="1"/>
</dbReference>
<accession>A0A433YCH6</accession>
<sequence length="182" mass="20805">MDRVRYKIRECQDQVKIESFLHRSRIGYLGLVDGNRPYVVPLNYVWTDGKLYFHGAGDGRRNQVMSENPEVCFTVCEEYGTITDPVPAKTDTAYMSVMIFGKAEPITDLDEATHVLQEMMNKYVPGYHNRPLSKQHVDKYRSAVFGGPVQVCRVIPHQVTAKESPIEAEKMYKTNSNVERGI</sequence>
<keyword evidence="2" id="KW-1185">Reference proteome</keyword>
<dbReference type="PANTHER" id="PTHR34071:SF2">
    <property type="entry name" value="FLAVIN-NUCLEOTIDE-BINDING PROTEIN"/>
    <property type="match status" value="1"/>
</dbReference>
<evidence type="ECO:0000313" key="2">
    <source>
        <dbReference type="Proteomes" id="UP000279446"/>
    </source>
</evidence>
<dbReference type="InterPro" id="IPR012349">
    <property type="entry name" value="Split_barrel_FMN-bd"/>
</dbReference>
<protein>
    <submittedName>
        <fullName evidence="1">Pyridoxamine 5'-phosphate oxidase family protein</fullName>
    </submittedName>
</protein>
<dbReference type="SUPFAM" id="SSF50475">
    <property type="entry name" value="FMN-binding split barrel"/>
    <property type="match status" value="1"/>
</dbReference>
<comment type="caution">
    <text evidence="1">The sequence shown here is derived from an EMBL/GenBank/DDBJ whole genome shotgun (WGS) entry which is preliminary data.</text>
</comment>
<dbReference type="OrthoDB" id="9794935at2"/>
<dbReference type="Pfam" id="PF12900">
    <property type="entry name" value="Pyridox_ox_2"/>
    <property type="match status" value="1"/>
</dbReference>